<dbReference type="InterPro" id="IPR050911">
    <property type="entry name" value="DRAM/TMEM150_Autophagy_Mod"/>
</dbReference>
<evidence type="ECO:0000313" key="9">
    <source>
        <dbReference type="Proteomes" id="UP000887013"/>
    </source>
</evidence>
<name>A0A8X6QGA5_NEPPI</name>
<proteinExistence type="inferred from homology"/>
<keyword evidence="4 6" id="KW-1133">Transmembrane helix</keyword>
<gene>
    <name evidence="8" type="primary">AVEN_237835_1</name>
    <name evidence="8" type="ORF">NPIL_131811</name>
</gene>
<keyword evidence="5 6" id="KW-0472">Membrane</keyword>
<evidence type="ECO:0000256" key="6">
    <source>
        <dbReference type="SAM" id="Phobius"/>
    </source>
</evidence>
<feature type="transmembrane region" description="Helical" evidence="6">
    <location>
        <begin position="123"/>
        <end position="144"/>
    </location>
</feature>
<evidence type="ECO:0000256" key="1">
    <source>
        <dbReference type="ARBA" id="ARBA00004127"/>
    </source>
</evidence>
<reference evidence="8" key="1">
    <citation type="submission" date="2020-08" db="EMBL/GenBank/DDBJ databases">
        <title>Multicomponent nature underlies the extraordinary mechanical properties of spider dragline silk.</title>
        <authorList>
            <person name="Kono N."/>
            <person name="Nakamura H."/>
            <person name="Mori M."/>
            <person name="Yoshida Y."/>
            <person name="Ohtoshi R."/>
            <person name="Malay A.D."/>
            <person name="Moran D.A.P."/>
            <person name="Tomita M."/>
            <person name="Numata K."/>
            <person name="Arakawa K."/>
        </authorList>
    </citation>
    <scope>NUCLEOTIDE SEQUENCE</scope>
</reference>
<organism evidence="8 9">
    <name type="scientific">Nephila pilipes</name>
    <name type="common">Giant wood spider</name>
    <name type="synonym">Nephila maculata</name>
    <dbReference type="NCBI Taxonomy" id="299642"/>
    <lineage>
        <taxon>Eukaryota</taxon>
        <taxon>Metazoa</taxon>
        <taxon>Ecdysozoa</taxon>
        <taxon>Arthropoda</taxon>
        <taxon>Chelicerata</taxon>
        <taxon>Arachnida</taxon>
        <taxon>Araneae</taxon>
        <taxon>Araneomorphae</taxon>
        <taxon>Entelegynae</taxon>
        <taxon>Araneoidea</taxon>
        <taxon>Nephilidae</taxon>
        <taxon>Nephila</taxon>
    </lineage>
</organism>
<evidence type="ECO:0000313" key="8">
    <source>
        <dbReference type="EMBL" id="GFU17080.1"/>
    </source>
</evidence>
<sequence length="245" mass="27877">MLETGDVSYQRIVFTIGIILVGILASKIMLIRYLLQKYFFDDEKSHWRTLNSCCYALGLFSVAFLIMVIAFPARSEVTPHTVVAAIFFVGILLYTCFDCYLFDHVVQTHSLIDNTLKKVQMGRICFCVGQLIFCFLYLVIYPAAQERWSSQNKKLPAMKTPEDAGFLLMFTACLFEWLAIISLISYFTCFAFDFSYFYVTLQAIPRNVSRPSEYESGSRSEGSFPIVSASVERKKSGKRDGSLSV</sequence>
<evidence type="ECO:0000256" key="2">
    <source>
        <dbReference type="ARBA" id="ARBA00006565"/>
    </source>
</evidence>
<dbReference type="Pfam" id="PF10277">
    <property type="entry name" value="Frag1"/>
    <property type="match status" value="1"/>
</dbReference>
<evidence type="ECO:0000259" key="7">
    <source>
        <dbReference type="Pfam" id="PF10277"/>
    </source>
</evidence>
<dbReference type="InterPro" id="IPR019402">
    <property type="entry name" value="CWH43_N"/>
</dbReference>
<dbReference type="OrthoDB" id="6432021at2759"/>
<keyword evidence="9" id="KW-1185">Reference proteome</keyword>
<feature type="domain" description="CWH43-like N-terminal" evidence="7">
    <location>
        <begin position="4"/>
        <end position="195"/>
    </location>
</feature>
<feature type="transmembrane region" description="Helical" evidence="6">
    <location>
        <begin position="47"/>
        <end position="70"/>
    </location>
</feature>
<evidence type="ECO:0000256" key="4">
    <source>
        <dbReference type="ARBA" id="ARBA00022989"/>
    </source>
</evidence>
<dbReference type="PANTHER" id="PTHR21324:SF2">
    <property type="entry name" value="EG:22E5.9 PROTEIN"/>
    <property type="match status" value="1"/>
</dbReference>
<evidence type="ECO:0000256" key="3">
    <source>
        <dbReference type="ARBA" id="ARBA00022692"/>
    </source>
</evidence>
<feature type="transmembrane region" description="Helical" evidence="6">
    <location>
        <begin position="164"/>
        <end position="187"/>
    </location>
</feature>
<dbReference type="PANTHER" id="PTHR21324">
    <property type="entry name" value="FASTING-INDUCIBLE INTEGRAL MEMBRANE PROTEIN TM6P1-RELATED"/>
    <property type="match status" value="1"/>
</dbReference>
<accession>A0A8X6QGA5</accession>
<protein>
    <recommendedName>
        <fullName evidence="7">CWH43-like N-terminal domain-containing protein</fullName>
    </recommendedName>
</protein>
<dbReference type="AlphaFoldDB" id="A0A8X6QGA5"/>
<feature type="transmembrane region" description="Helical" evidence="6">
    <location>
        <begin position="12"/>
        <end position="35"/>
    </location>
</feature>
<dbReference type="Proteomes" id="UP000887013">
    <property type="component" value="Unassembled WGS sequence"/>
</dbReference>
<comment type="similarity">
    <text evidence="2">Belongs to the DRAM/TMEM150 family.</text>
</comment>
<comment type="caution">
    <text evidence="8">The sequence shown here is derived from an EMBL/GenBank/DDBJ whole genome shotgun (WGS) entry which is preliminary data.</text>
</comment>
<keyword evidence="3 6" id="KW-0812">Transmembrane</keyword>
<evidence type="ECO:0000256" key="5">
    <source>
        <dbReference type="ARBA" id="ARBA00023136"/>
    </source>
</evidence>
<dbReference type="GO" id="GO:0012505">
    <property type="term" value="C:endomembrane system"/>
    <property type="evidence" value="ECO:0007669"/>
    <property type="project" value="UniProtKB-SubCell"/>
</dbReference>
<comment type="subcellular location">
    <subcellularLocation>
        <location evidence="1">Endomembrane system</location>
        <topology evidence="1">Multi-pass membrane protein</topology>
    </subcellularLocation>
</comment>
<dbReference type="EMBL" id="BMAW01079869">
    <property type="protein sequence ID" value="GFU17080.1"/>
    <property type="molecule type" value="Genomic_DNA"/>
</dbReference>
<feature type="transmembrane region" description="Helical" evidence="6">
    <location>
        <begin position="82"/>
        <end position="102"/>
    </location>
</feature>